<reference evidence="2" key="1">
    <citation type="submission" date="2023-03" db="EMBL/GenBank/DDBJ databases">
        <authorList>
            <person name="Steffen K."/>
            <person name="Cardenas P."/>
        </authorList>
    </citation>
    <scope>NUCLEOTIDE SEQUENCE</scope>
</reference>
<dbReference type="AlphaFoldDB" id="A0AA35TFQ2"/>
<organism evidence="2 3">
    <name type="scientific">Geodia barretti</name>
    <name type="common">Barrett's horny sponge</name>
    <dbReference type="NCBI Taxonomy" id="519541"/>
    <lineage>
        <taxon>Eukaryota</taxon>
        <taxon>Metazoa</taxon>
        <taxon>Porifera</taxon>
        <taxon>Demospongiae</taxon>
        <taxon>Heteroscleromorpha</taxon>
        <taxon>Tetractinellida</taxon>
        <taxon>Astrophorina</taxon>
        <taxon>Geodiidae</taxon>
        <taxon>Geodia</taxon>
    </lineage>
</organism>
<evidence type="ECO:0000256" key="1">
    <source>
        <dbReference type="SAM" id="SignalP"/>
    </source>
</evidence>
<feature type="signal peptide" evidence="1">
    <location>
        <begin position="1"/>
        <end position="21"/>
    </location>
</feature>
<gene>
    <name evidence="2" type="ORF">GBAR_LOCUS25581</name>
</gene>
<keyword evidence="3" id="KW-1185">Reference proteome</keyword>
<feature type="chain" id="PRO_5041258301" evidence="1">
    <location>
        <begin position="22"/>
        <end position="47"/>
    </location>
</feature>
<accession>A0AA35TFQ2</accession>
<dbReference type="EMBL" id="CASHTH010003551">
    <property type="protein sequence ID" value="CAI8046282.1"/>
    <property type="molecule type" value="Genomic_DNA"/>
</dbReference>
<comment type="caution">
    <text evidence="2">The sequence shown here is derived from an EMBL/GenBank/DDBJ whole genome shotgun (WGS) entry which is preliminary data.</text>
</comment>
<name>A0AA35TFQ2_GEOBA</name>
<protein>
    <submittedName>
        <fullName evidence="2">Uncharacterized protein</fullName>
    </submittedName>
</protein>
<proteinExistence type="predicted"/>
<evidence type="ECO:0000313" key="3">
    <source>
        <dbReference type="Proteomes" id="UP001174909"/>
    </source>
</evidence>
<keyword evidence="1" id="KW-0732">Signal</keyword>
<sequence length="47" mass="5217">VSSPHLTFAVCSLFWWGPCRCLEATIGKSLVVLEMDVQPYTMTASLK</sequence>
<feature type="non-terminal residue" evidence="2">
    <location>
        <position position="1"/>
    </location>
</feature>
<dbReference type="Proteomes" id="UP001174909">
    <property type="component" value="Unassembled WGS sequence"/>
</dbReference>
<evidence type="ECO:0000313" key="2">
    <source>
        <dbReference type="EMBL" id="CAI8046282.1"/>
    </source>
</evidence>